<feature type="domain" description="Flagellin C-terminal" evidence="5">
    <location>
        <begin position="231"/>
        <end position="312"/>
    </location>
</feature>
<evidence type="ECO:0000259" key="5">
    <source>
        <dbReference type="Pfam" id="PF00700"/>
    </source>
</evidence>
<dbReference type="InterPro" id="IPR001492">
    <property type="entry name" value="Flagellin"/>
</dbReference>
<comment type="subcellular location">
    <subcellularLocation>
        <location evidence="1">Bacterial flagellum</location>
    </subcellularLocation>
</comment>
<dbReference type="InterPro" id="IPR013384">
    <property type="entry name" value="Flagell_FlgL"/>
</dbReference>
<gene>
    <name evidence="6" type="ORF">EDC39_101340</name>
</gene>
<dbReference type="PANTHER" id="PTHR42792">
    <property type="entry name" value="FLAGELLIN"/>
    <property type="match status" value="1"/>
</dbReference>
<dbReference type="GO" id="GO:0009424">
    <property type="term" value="C:bacterial-type flagellum hook"/>
    <property type="evidence" value="ECO:0007669"/>
    <property type="project" value="InterPro"/>
</dbReference>
<accession>A0A5D3WRF3</accession>
<name>A0A5D3WRF3_9BACT</name>
<organism evidence="6 7">
    <name type="scientific">Geothermobacter ehrlichii</name>
    <dbReference type="NCBI Taxonomy" id="213224"/>
    <lineage>
        <taxon>Bacteria</taxon>
        <taxon>Pseudomonadati</taxon>
        <taxon>Thermodesulfobacteriota</taxon>
        <taxon>Desulfuromonadia</taxon>
        <taxon>Desulfuromonadales</taxon>
        <taxon>Geothermobacteraceae</taxon>
        <taxon>Geothermobacter</taxon>
    </lineage>
</organism>
<evidence type="ECO:0000256" key="3">
    <source>
        <dbReference type="ARBA" id="ARBA00023143"/>
    </source>
</evidence>
<dbReference type="Proteomes" id="UP000324159">
    <property type="component" value="Unassembled WGS sequence"/>
</dbReference>
<dbReference type="AlphaFoldDB" id="A0A5D3WRF3"/>
<comment type="similarity">
    <text evidence="2">Belongs to the bacterial flagellin family.</text>
</comment>
<dbReference type="Pfam" id="PF00700">
    <property type="entry name" value="Flagellin_C"/>
    <property type="match status" value="1"/>
</dbReference>
<dbReference type="RefSeq" id="WP_148894363.1">
    <property type="nucleotide sequence ID" value="NZ_VNIB01000001.1"/>
</dbReference>
<reference evidence="6 7" key="1">
    <citation type="submission" date="2019-07" db="EMBL/GenBank/DDBJ databases">
        <title>Genomic Encyclopedia of Type Strains, Phase IV (KMG-IV): sequencing the most valuable type-strain genomes for metagenomic binning, comparative biology and taxonomic classification.</title>
        <authorList>
            <person name="Goeker M."/>
        </authorList>
    </citation>
    <scope>NUCLEOTIDE SEQUENCE [LARGE SCALE GENOMIC DNA]</scope>
    <source>
        <strain evidence="6 7">SS015</strain>
    </source>
</reference>
<keyword evidence="6" id="KW-0282">Flagellum</keyword>
<keyword evidence="6" id="KW-0969">Cilium</keyword>
<dbReference type="Pfam" id="PF00669">
    <property type="entry name" value="Flagellin_N"/>
    <property type="match status" value="1"/>
</dbReference>
<dbReference type="GO" id="GO:0005198">
    <property type="term" value="F:structural molecule activity"/>
    <property type="evidence" value="ECO:0007669"/>
    <property type="project" value="InterPro"/>
</dbReference>
<evidence type="ECO:0000256" key="2">
    <source>
        <dbReference type="ARBA" id="ARBA00005709"/>
    </source>
</evidence>
<evidence type="ECO:0000259" key="4">
    <source>
        <dbReference type="Pfam" id="PF00669"/>
    </source>
</evidence>
<proteinExistence type="inferred from homology"/>
<comment type="caution">
    <text evidence="6">The sequence shown here is derived from an EMBL/GenBank/DDBJ whole genome shotgun (WGS) entry which is preliminary data.</text>
</comment>
<evidence type="ECO:0000313" key="7">
    <source>
        <dbReference type="Proteomes" id="UP000324159"/>
    </source>
</evidence>
<dbReference type="GO" id="GO:0071973">
    <property type="term" value="P:bacterial-type flagellum-dependent cell motility"/>
    <property type="evidence" value="ECO:0007669"/>
    <property type="project" value="InterPro"/>
</dbReference>
<dbReference type="SUPFAM" id="SSF64518">
    <property type="entry name" value="Phase 1 flagellin"/>
    <property type="match status" value="1"/>
</dbReference>
<dbReference type="NCBIfam" id="TIGR02550">
    <property type="entry name" value="flagell_flgL"/>
    <property type="match status" value="1"/>
</dbReference>
<dbReference type="PANTHER" id="PTHR42792:SF1">
    <property type="entry name" value="FLAGELLAR HOOK-ASSOCIATED PROTEIN 3"/>
    <property type="match status" value="1"/>
</dbReference>
<dbReference type="InterPro" id="IPR046358">
    <property type="entry name" value="Flagellin_C"/>
</dbReference>
<evidence type="ECO:0000313" key="6">
    <source>
        <dbReference type="EMBL" id="TYP00179.1"/>
    </source>
</evidence>
<dbReference type="Gene3D" id="1.20.1330.10">
    <property type="entry name" value="f41 fragment of flagellin, N-terminal domain"/>
    <property type="match status" value="1"/>
</dbReference>
<feature type="domain" description="Flagellin N-terminal" evidence="4">
    <location>
        <begin position="12"/>
        <end position="138"/>
    </location>
</feature>
<dbReference type="EMBL" id="VNIB01000001">
    <property type="protein sequence ID" value="TYP00179.1"/>
    <property type="molecule type" value="Genomic_DNA"/>
</dbReference>
<dbReference type="OrthoDB" id="9758307at2"/>
<keyword evidence="3" id="KW-0975">Bacterial flagellum</keyword>
<keyword evidence="7" id="KW-1185">Reference proteome</keyword>
<sequence length="312" mass="34716">MRATMGTTYRSLLGNLNRINSRLEELRVQTASGKKLQRPSNDPSAIRPTLYARADIVSANRFTRTINAGIDRIDNQDYYLDNMENILVRAKEISIAAVNDSLNAEDRLTYANEVAQLRKELFDMGNAQFDGKYLFSGHQIHTRPFVENPAYDPVNDPRPVLYNGDNGAFNLATGPGEVTRVNITGNALLLGDADNDGVTDPDGTDVFGVMKRLEDALRNNDSAAIEAEMSGLESSMEQVRRHRSIMGNNGSRLEEALGRMENMEIRMREILSRYEDADLVETIANLKKQESALQAALAVTGRISELSILNYL</sequence>
<keyword evidence="6" id="KW-0966">Cell projection</keyword>
<dbReference type="InterPro" id="IPR001029">
    <property type="entry name" value="Flagellin_N"/>
</dbReference>
<protein>
    <submittedName>
        <fullName evidence="6">Flagellar hook-associated protein 3 FlgL</fullName>
    </submittedName>
</protein>
<evidence type="ECO:0000256" key="1">
    <source>
        <dbReference type="ARBA" id="ARBA00004365"/>
    </source>
</evidence>